<dbReference type="RefSeq" id="WP_114594825.1">
    <property type="nucleotide sequence ID" value="NZ_CP031166.1"/>
</dbReference>
<accession>A0A346Y709</accession>
<reference evidence="1 2" key="1">
    <citation type="submission" date="2018-09" db="EMBL/GenBank/DDBJ databases">
        <title>Complete genome sequence of Euzebya sp. DY32-46 isolated from seawater of Pacific Ocean.</title>
        <authorList>
            <person name="Xu L."/>
            <person name="Wu Y.-H."/>
            <person name="Xu X.-W."/>
        </authorList>
    </citation>
    <scope>NUCLEOTIDE SEQUENCE [LARGE SCALE GENOMIC DNA]</scope>
    <source>
        <strain evidence="1 2">DY32-46</strain>
        <plasmid evidence="2">pedy32-46i</plasmid>
    </source>
</reference>
<dbReference type="AlphaFoldDB" id="A0A346Y709"/>
<proteinExistence type="predicted"/>
<evidence type="ECO:0000313" key="1">
    <source>
        <dbReference type="EMBL" id="AXV10256.1"/>
    </source>
</evidence>
<name>A0A346Y709_9ACTN</name>
<keyword evidence="2" id="KW-1185">Reference proteome</keyword>
<evidence type="ECO:0000313" key="2">
    <source>
        <dbReference type="Proteomes" id="UP000264006"/>
    </source>
</evidence>
<organism evidence="1 2">
    <name type="scientific">Euzebya pacifica</name>
    <dbReference type="NCBI Taxonomy" id="1608957"/>
    <lineage>
        <taxon>Bacteria</taxon>
        <taxon>Bacillati</taxon>
        <taxon>Actinomycetota</taxon>
        <taxon>Nitriliruptoria</taxon>
        <taxon>Euzebyales</taxon>
    </lineage>
</organism>
<protein>
    <submittedName>
        <fullName evidence="1">Uncharacterized protein</fullName>
    </submittedName>
</protein>
<geneLocation type="plasmid" evidence="2">
    <name>pedy32-46i</name>
</geneLocation>
<dbReference type="Proteomes" id="UP000264006">
    <property type="component" value="Plasmid pEDY32-46I"/>
</dbReference>
<dbReference type="KEGG" id="euz:DVS28_b0516"/>
<keyword evidence="1" id="KW-0614">Plasmid</keyword>
<dbReference type="EMBL" id="CP031166">
    <property type="protein sequence ID" value="AXV10256.1"/>
    <property type="molecule type" value="Genomic_DNA"/>
</dbReference>
<sequence>MLTVAYFTLSATEEDLASLAFTGLHDRLFPASRPDATADLAWLVNGTNRAPVTADRAARIRMTLYEAIKILREQADADYWRTGATAITDSAANAGLFAESTAANRQRALRAAEELLDLMGTSSPPTVVAQLEDPRALADRYYAGEEPWEIAEDLGVGTWEVTDAMRRQGIRSRKHLLSDHDWVTEAVHRDGVDAVADRIGTTPQRVRAAANGPAAG</sequence>
<gene>
    <name evidence="1" type="ORF">DVS28_b0516</name>
</gene>